<evidence type="ECO:0000256" key="1">
    <source>
        <dbReference type="ARBA" id="ARBA00004196"/>
    </source>
</evidence>
<keyword evidence="7" id="KW-1185">Reference proteome</keyword>
<keyword evidence="6" id="KW-0614">Plasmid</keyword>
<geneLocation type="plasmid" evidence="6 7">
    <name>unnamed1</name>
</geneLocation>
<dbReference type="InterPro" id="IPR028082">
    <property type="entry name" value="Peripla_BP_I"/>
</dbReference>
<evidence type="ECO:0000313" key="7">
    <source>
        <dbReference type="Proteomes" id="UP001225788"/>
    </source>
</evidence>
<evidence type="ECO:0000256" key="3">
    <source>
        <dbReference type="ARBA" id="ARBA00022729"/>
    </source>
</evidence>
<gene>
    <name evidence="6" type="ORF">Q9315_21465</name>
</gene>
<reference evidence="6 7" key="1">
    <citation type="submission" date="2023-08" db="EMBL/GenBank/DDBJ databases">
        <title>Pathogen: clinical or host-associated sample.</title>
        <authorList>
            <person name="Hergert J."/>
            <person name="Casey R."/>
            <person name="Wagner J."/>
            <person name="Young E.L."/>
            <person name="Oakeson K.F."/>
        </authorList>
    </citation>
    <scope>NUCLEOTIDE SEQUENCE [LARGE SCALE GENOMIC DNA]</scope>
    <source>
        <strain evidence="6 7">UPHL-collab-2</strain>
        <plasmid evidence="6 7">unnamed1</plasmid>
    </source>
</reference>
<keyword evidence="3 4" id="KW-0732">Signal</keyword>
<evidence type="ECO:0000256" key="4">
    <source>
        <dbReference type="SAM" id="SignalP"/>
    </source>
</evidence>
<accession>A0ABY9K8C7</accession>
<protein>
    <submittedName>
        <fullName evidence="6">Sugar ABC transporter substrate-binding protein</fullName>
    </submittedName>
</protein>
<dbReference type="PANTHER" id="PTHR46847">
    <property type="entry name" value="D-ALLOSE-BINDING PERIPLASMIC PROTEIN-RELATED"/>
    <property type="match status" value="1"/>
</dbReference>
<dbReference type="SUPFAM" id="SSF53822">
    <property type="entry name" value="Periplasmic binding protein-like I"/>
    <property type="match status" value="1"/>
</dbReference>
<evidence type="ECO:0000313" key="6">
    <source>
        <dbReference type="EMBL" id="WLS04766.1"/>
    </source>
</evidence>
<dbReference type="CDD" id="cd01536">
    <property type="entry name" value="PBP1_ABC_sugar_binding-like"/>
    <property type="match status" value="1"/>
</dbReference>
<dbReference type="Proteomes" id="UP001225788">
    <property type="component" value="Plasmid unnamed1"/>
</dbReference>
<dbReference type="RefSeq" id="WP_306160988.1">
    <property type="nucleotide sequence ID" value="NZ_CP132315.1"/>
</dbReference>
<dbReference type="Pfam" id="PF13407">
    <property type="entry name" value="Peripla_BP_4"/>
    <property type="match status" value="1"/>
</dbReference>
<feature type="domain" description="Periplasmic binding protein" evidence="5">
    <location>
        <begin position="52"/>
        <end position="291"/>
    </location>
</feature>
<proteinExistence type="inferred from homology"/>
<organism evidence="6 7">
    <name type="scientific">Shinella oryzae</name>
    <dbReference type="NCBI Taxonomy" id="2871820"/>
    <lineage>
        <taxon>Bacteria</taxon>
        <taxon>Pseudomonadati</taxon>
        <taxon>Pseudomonadota</taxon>
        <taxon>Alphaproteobacteria</taxon>
        <taxon>Hyphomicrobiales</taxon>
        <taxon>Rhizobiaceae</taxon>
        <taxon>Shinella</taxon>
    </lineage>
</organism>
<comment type="subcellular location">
    <subcellularLocation>
        <location evidence="1">Cell envelope</location>
    </subcellularLocation>
</comment>
<dbReference type="InterPro" id="IPR025997">
    <property type="entry name" value="SBP_2_dom"/>
</dbReference>
<dbReference type="EMBL" id="CP132315">
    <property type="protein sequence ID" value="WLS04766.1"/>
    <property type="molecule type" value="Genomic_DNA"/>
</dbReference>
<comment type="similarity">
    <text evidence="2">Belongs to the bacterial solute-binding protein 2 family.</text>
</comment>
<dbReference type="Gene3D" id="3.40.50.2300">
    <property type="match status" value="2"/>
</dbReference>
<evidence type="ECO:0000259" key="5">
    <source>
        <dbReference type="Pfam" id="PF13407"/>
    </source>
</evidence>
<name>A0ABY9K8C7_9HYPH</name>
<sequence>MKMSVVSSALAVALSLAGIVAASAPLDAVAQEKSYKFALSLGWTEGESGQHLDRGYRDAVAAMGGELTVADASYDAKRQSDQIDAFVQSKPDALFVTASDPAAIAPAVKRAIDAGIPVFAADSLIPGVAVTSTAMSNNFGMGEYSARFIAEKLGGKGKIALVDLPANETWDLRAHGLRWALRQYPDIEIVGTWSYNSTGATTPRAGVESLLTAHPDIQAVWSAWDGAAMEGALAIRAAGKDGVFTTGIDGGKQVFTHINSDTGVALSMAQSFYEMAQLNVYYAHEVLAGRKAPRIITTPVYAVTKDVLKGEVPDDYDVPGRAQQLGWQRAL</sequence>
<evidence type="ECO:0000256" key="2">
    <source>
        <dbReference type="ARBA" id="ARBA00007639"/>
    </source>
</evidence>
<dbReference type="PANTHER" id="PTHR46847:SF1">
    <property type="entry name" value="D-ALLOSE-BINDING PERIPLASMIC PROTEIN-RELATED"/>
    <property type="match status" value="1"/>
</dbReference>
<feature type="chain" id="PRO_5046369903" evidence="4">
    <location>
        <begin position="25"/>
        <end position="331"/>
    </location>
</feature>
<feature type="signal peptide" evidence="4">
    <location>
        <begin position="1"/>
        <end position="24"/>
    </location>
</feature>